<evidence type="ECO:0000313" key="3">
    <source>
        <dbReference type="Proteomes" id="UP001596407"/>
    </source>
</evidence>
<organism evidence="2 3">
    <name type="scientific">Halorussus caseinilyticus</name>
    <dbReference type="NCBI Taxonomy" id="3034025"/>
    <lineage>
        <taxon>Archaea</taxon>
        <taxon>Methanobacteriati</taxon>
        <taxon>Methanobacteriota</taxon>
        <taxon>Stenosarchaea group</taxon>
        <taxon>Halobacteria</taxon>
        <taxon>Halobacteriales</taxon>
        <taxon>Haladaptataceae</taxon>
        <taxon>Halorussus</taxon>
    </lineage>
</organism>
<accession>A0ABD5WM86</accession>
<name>A0ABD5WM86_9EURY</name>
<reference evidence="2 3" key="1">
    <citation type="journal article" date="2019" name="Int. J. Syst. Evol. Microbiol.">
        <title>The Global Catalogue of Microorganisms (GCM) 10K type strain sequencing project: providing services to taxonomists for standard genome sequencing and annotation.</title>
        <authorList>
            <consortium name="The Broad Institute Genomics Platform"/>
            <consortium name="The Broad Institute Genome Sequencing Center for Infectious Disease"/>
            <person name="Wu L."/>
            <person name="Ma J."/>
        </authorList>
    </citation>
    <scope>NUCLEOTIDE SEQUENCE [LARGE SCALE GENOMIC DNA]</scope>
    <source>
        <strain evidence="2 3">DT72</strain>
    </source>
</reference>
<dbReference type="EMBL" id="JBHSZH010000005">
    <property type="protein sequence ID" value="MFC7079980.1"/>
    <property type="molecule type" value="Genomic_DNA"/>
</dbReference>
<comment type="caution">
    <text evidence="2">The sequence shown here is derived from an EMBL/GenBank/DDBJ whole genome shotgun (WGS) entry which is preliminary data.</text>
</comment>
<gene>
    <name evidence="2" type="ORF">ACFQJ6_07460</name>
</gene>
<feature type="region of interest" description="Disordered" evidence="1">
    <location>
        <begin position="133"/>
        <end position="167"/>
    </location>
</feature>
<protein>
    <submittedName>
        <fullName evidence="2">Uncharacterized protein</fullName>
    </submittedName>
</protein>
<dbReference type="AlphaFoldDB" id="A0ABD5WM86"/>
<dbReference type="Proteomes" id="UP001596407">
    <property type="component" value="Unassembled WGS sequence"/>
</dbReference>
<evidence type="ECO:0000313" key="2">
    <source>
        <dbReference type="EMBL" id="MFC7079980.1"/>
    </source>
</evidence>
<evidence type="ECO:0000256" key="1">
    <source>
        <dbReference type="SAM" id="MobiDB-lite"/>
    </source>
</evidence>
<keyword evidence="3" id="KW-1185">Reference proteome</keyword>
<dbReference type="RefSeq" id="WP_382209352.1">
    <property type="nucleotide sequence ID" value="NZ_JBHSZH010000005.1"/>
</dbReference>
<proteinExistence type="predicted"/>
<feature type="region of interest" description="Disordered" evidence="1">
    <location>
        <begin position="49"/>
        <end position="82"/>
    </location>
</feature>
<sequence>MAVAVVVAVTVVVGLAADGREHERPVADGAPDRDVVVSGDVALRVADPVGRERRPSSASVPPFCVVTTPTPTRTTDARTATATRTPFEFAVDMTRNHPIQVLPRQSGRDWNKRLHSATADVPERDGWPTIRQDALGGTVHGGTPGGTVYGARLPDQPAGEPSANRLP</sequence>
<feature type="compositionally biased region" description="Low complexity" evidence="1">
    <location>
        <begin position="67"/>
        <end position="82"/>
    </location>
</feature>
<feature type="compositionally biased region" description="Gly residues" evidence="1">
    <location>
        <begin position="138"/>
        <end position="148"/>
    </location>
</feature>